<feature type="domain" description="DUF1592" evidence="2">
    <location>
        <begin position="362"/>
        <end position="420"/>
    </location>
</feature>
<dbReference type="Pfam" id="PF07626">
    <property type="entry name" value="PSD3"/>
    <property type="match status" value="1"/>
</dbReference>
<dbReference type="Pfam" id="PF07631">
    <property type="entry name" value="PSD4"/>
    <property type="match status" value="1"/>
</dbReference>
<dbReference type="Pfam" id="PF07637">
    <property type="entry name" value="PSD5"/>
    <property type="match status" value="1"/>
</dbReference>
<dbReference type="AlphaFoldDB" id="A0A382KF30"/>
<evidence type="ECO:0000259" key="1">
    <source>
        <dbReference type="Pfam" id="PF07626"/>
    </source>
</evidence>
<accession>A0A382KF30</accession>
<feature type="non-terminal residue" evidence="4">
    <location>
        <position position="420"/>
    </location>
</feature>
<reference evidence="4" key="1">
    <citation type="submission" date="2018-05" db="EMBL/GenBank/DDBJ databases">
        <authorList>
            <person name="Lanie J.A."/>
            <person name="Ng W.-L."/>
            <person name="Kazmierczak K.M."/>
            <person name="Andrzejewski T.M."/>
            <person name="Davidsen T.M."/>
            <person name="Wayne K.J."/>
            <person name="Tettelin H."/>
            <person name="Glass J.I."/>
            <person name="Rusch D."/>
            <person name="Podicherti R."/>
            <person name="Tsui H.-C.T."/>
            <person name="Winkler M.E."/>
        </authorList>
    </citation>
    <scope>NUCLEOTIDE SEQUENCE</scope>
</reference>
<dbReference type="InterPro" id="IPR013042">
    <property type="entry name" value="DUF1592"/>
</dbReference>
<feature type="domain" description="DUF1595" evidence="3">
    <location>
        <begin position="278"/>
        <end position="339"/>
    </location>
</feature>
<evidence type="ECO:0000313" key="4">
    <source>
        <dbReference type="EMBL" id="SVC23130.1"/>
    </source>
</evidence>
<feature type="non-terminal residue" evidence="4">
    <location>
        <position position="1"/>
    </location>
</feature>
<dbReference type="InterPro" id="IPR013043">
    <property type="entry name" value="DUF1595"/>
</dbReference>
<feature type="domain" description="DUF1587" evidence="1">
    <location>
        <begin position="24"/>
        <end position="86"/>
    </location>
</feature>
<name>A0A382KF30_9ZZZZ</name>
<sequence length="420" mass="46478">WLETKLDAVAAERPNPGRTETFHRLNRAEYGNAIRDLLALDVAVADFLPADNASYGFDNIAGVLRMSQALMERYLAAARSISRMAVGSLPPAVDSTVYRIAQDMQQQHRVEGLPFGTRGGLLVEHFFPQSAEYVFRVEIGNDRGIRGLHHLEVTVDGEQVRLFEVGTPVPQSAERATTNTAAITDIPDRQYEVQVLVPGGPHSVGVTFYKKPTPLVERVREVFENPTISSNVGVGGRMPTVTTVSIVGPYAPTGPGDTPSRERIFVCRPATEFDEEPCARQILSTLARRAYRGFVEDSDVDTLLDFYGDSRAQGGSFDDGIELALRRLLVSPEFLYRIEADLPVVPGVEHPPDTSRVYRVRDLGLASRLSFFLWSSIPDDELLDVAEDGRLNDPAELEHQVRRMLADRRSSALTKNFAGQ</sequence>
<protein>
    <recommendedName>
        <fullName evidence="5">DUF1587 domain-containing protein</fullName>
    </recommendedName>
</protein>
<gene>
    <name evidence="4" type="ORF">METZ01_LOCUS275984</name>
</gene>
<organism evidence="4">
    <name type="scientific">marine metagenome</name>
    <dbReference type="NCBI Taxonomy" id="408172"/>
    <lineage>
        <taxon>unclassified sequences</taxon>
        <taxon>metagenomes</taxon>
        <taxon>ecological metagenomes</taxon>
    </lineage>
</organism>
<evidence type="ECO:0000259" key="2">
    <source>
        <dbReference type="Pfam" id="PF07631"/>
    </source>
</evidence>
<evidence type="ECO:0000259" key="3">
    <source>
        <dbReference type="Pfam" id="PF07637"/>
    </source>
</evidence>
<dbReference type="EMBL" id="UINC01080310">
    <property type="protein sequence ID" value="SVC23130.1"/>
    <property type="molecule type" value="Genomic_DNA"/>
</dbReference>
<evidence type="ECO:0008006" key="5">
    <source>
        <dbReference type="Google" id="ProtNLM"/>
    </source>
</evidence>
<proteinExistence type="predicted"/>
<dbReference type="InterPro" id="IPR013036">
    <property type="entry name" value="DUF1587"/>
</dbReference>